<dbReference type="CDD" id="cd20736">
    <property type="entry name" value="PoNe_Nuclease"/>
    <property type="match status" value="1"/>
</dbReference>
<protein>
    <submittedName>
        <fullName evidence="1">Uncharacterized protein</fullName>
    </submittedName>
</protein>
<organism evidence="1">
    <name type="scientific">human gut metagenome</name>
    <dbReference type="NCBI Taxonomy" id="408170"/>
    <lineage>
        <taxon>unclassified sequences</taxon>
        <taxon>metagenomes</taxon>
        <taxon>organismal metagenomes</taxon>
    </lineage>
</organism>
<dbReference type="PANTHER" id="PTHR34039">
    <property type="entry name" value="UPF0102 PROTEIN YRAN"/>
    <property type="match status" value="1"/>
</dbReference>
<comment type="caution">
    <text evidence="1">The sequence shown here is derived from an EMBL/GenBank/DDBJ whole genome shotgun (WGS) entry which is preliminary data.</text>
</comment>
<dbReference type="AlphaFoldDB" id="W1YA91"/>
<name>W1YA91_9ZZZZ</name>
<dbReference type="HAMAP" id="MF_00048">
    <property type="entry name" value="UPF0102"/>
    <property type="match status" value="1"/>
</dbReference>
<dbReference type="InterPro" id="IPR011856">
    <property type="entry name" value="tRNA_endonuc-like_dom_sf"/>
</dbReference>
<proteinExistence type="inferred from homology"/>
<reference evidence="1" key="1">
    <citation type="submission" date="2013-12" db="EMBL/GenBank/DDBJ databases">
        <title>A Varibaculum cambriense genome reconstructed from a premature infant gut community with otherwise low bacterial novelty that shifts toward anaerobic metabolism during the third week of life.</title>
        <authorList>
            <person name="Brown C.T."/>
            <person name="Sharon I."/>
            <person name="Thomas B.C."/>
            <person name="Castelle C.J."/>
            <person name="Morowitz M.J."/>
            <person name="Banfield J.F."/>
        </authorList>
    </citation>
    <scope>NUCLEOTIDE SEQUENCE</scope>
</reference>
<dbReference type="PANTHER" id="PTHR34039:SF1">
    <property type="entry name" value="UPF0102 PROTEIN YRAN"/>
    <property type="match status" value="1"/>
</dbReference>
<dbReference type="NCBIfam" id="NF009150">
    <property type="entry name" value="PRK12497.1-3"/>
    <property type="match status" value="1"/>
</dbReference>
<dbReference type="Pfam" id="PF02021">
    <property type="entry name" value="UPF0102"/>
    <property type="match status" value="1"/>
</dbReference>
<dbReference type="GO" id="GO:0003676">
    <property type="term" value="F:nucleic acid binding"/>
    <property type="evidence" value="ECO:0007669"/>
    <property type="project" value="InterPro"/>
</dbReference>
<dbReference type="EMBL" id="AZMM01007309">
    <property type="protein sequence ID" value="ETJ38615.1"/>
    <property type="molecule type" value="Genomic_DNA"/>
</dbReference>
<feature type="non-terminal residue" evidence="1">
    <location>
        <position position="127"/>
    </location>
</feature>
<dbReference type="SUPFAM" id="SSF52980">
    <property type="entry name" value="Restriction endonuclease-like"/>
    <property type="match status" value="1"/>
</dbReference>
<accession>W1YA91</accession>
<sequence>MNNYKILKNLDNVKKGKIGEEIARRYLVLIGMKIICSNYKTKFGEIDIIAKLENKIVFIEVKSRTSKDYGLACEAVDYKKIGKITSVANHYLLTNNIKNCEIRFDVIEVYFNEEKINHIKNAFYNYS</sequence>
<gene>
    <name evidence="1" type="ORF">Q604_UNBC07309G0001</name>
</gene>
<dbReference type="Gene3D" id="3.40.1350.10">
    <property type="match status" value="1"/>
</dbReference>
<evidence type="ECO:0000313" key="1">
    <source>
        <dbReference type="EMBL" id="ETJ38615.1"/>
    </source>
</evidence>
<dbReference type="NCBIfam" id="TIGR00252">
    <property type="entry name" value="YraN family protein"/>
    <property type="match status" value="1"/>
</dbReference>
<dbReference type="InterPro" id="IPR011335">
    <property type="entry name" value="Restrct_endonuc-II-like"/>
</dbReference>
<dbReference type="InterPro" id="IPR003509">
    <property type="entry name" value="UPF0102_YraN-like"/>
</dbReference>